<dbReference type="Pfam" id="PF05227">
    <property type="entry name" value="CHASE3"/>
    <property type="match status" value="1"/>
</dbReference>
<dbReference type="Gene3D" id="6.10.340.10">
    <property type="match status" value="1"/>
</dbReference>
<reference evidence="14 15" key="1">
    <citation type="submission" date="2023-12" db="EMBL/GenBank/DDBJ databases">
        <title>Streptomyces sp. V4-01.</title>
        <authorList>
            <person name="Somphong A."/>
            <person name="Phongsopitanun W."/>
        </authorList>
    </citation>
    <scope>NUCLEOTIDE SEQUENCE [LARGE SCALE GENOMIC DNA]</scope>
    <source>
        <strain evidence="14 15">V4-01</strain>
    </source>
</reference>
<keyword evidence="4" id="KW-0597">Phosphoprotein</keyword>
<evidence type="ECO:0000256" key="1">
    <source>
        <dbReference type="ARBA" id="ARBA00000085"/>
    </source>
</evidence>
<keyword evidence="10" id="KW-0175">Coiled coil</keyword>
<dbReference type="PROSITE" id="PS50109">
    <property type="entry name" value="HIS_KIN"/>
    <property type="match status" value="1"/>
</dbReference>
<comment type="caution">
    <text evidence="14">The sequence shown here is derived from an EMBL/GenBank/DDBJ whole genome shotgun (WGS) entry which is preliminary data.</text>
</comment>
<dbReference type="SMART" id="SM00388">
    <property type="entry name" value="HisKA"/>
    <property type="match status" value="1"/>
</dbReference>
<dbReference type="InterPro" id="IPR004358">
    <property type="entry name" value="Sig_transdc_His_kin-like_C"/>
</dbReference>
<accession>A0ABU7PKH4</accession>
<feature type="transmembrane region" description="Helical" evidence="11">
    <location>
        <begin position="12"/>
        <end position="33"/>
    </location>
</feature>
<dbReference type="EMBL" id="JAZEWV010000044">
    <property type="protein sequence ID" value="MEE4546324.1"/>
    <property type="molecule type" value="Genomic_DNA"/>
</dbReference>
<dbReference type="InterPro" id="IPR003660">
    <property type="entry name" value="HAMP_dom"/>
</dbReference>
<dbReference type="Pfam" id="PF00512">
    <property type="entry name" value="HisKA"/>
    <property type="match status" value="1"/>
</dbReference>
<dbReference type="InterPro" id="IPR052162">
    <property type="entry name" value="Sensor_kinase/Photoreceptor"/>
</dbReference>
<dbReference type="Pfam" id="PF02518">
    <property type="entry name" value="HATPase_c"/>
    <property type="match status" value="1"/>
</dbReference>
<dbReference type="CDD" id="cd06225">
    <property type="entry name" value="HAMP"/>
    <property type="match status" value="1"/>
</dbReference>
<evidence type="ECO:0000256" key="4">
    <source>
        <dbReference type="ARBA" id="ARBA00022553"/>
    </source>
</evidence>
<dbReference type="InterPro" id="IPR036890">
    <property type="entry name" value="HATPase_C_sf"/>
</dbReference>
<comment type="subcellular location">
    <subcellularLocation>
        <location evidence="2">Cell membrane</location>
    </subcellularLocation>
</comment>
<evidence type="ECO:0000256" key="5">
    <source>
        <dbReference type="ARBA" id="ARBA00022679"/>
    </source>
</evidence>
<dbReference type="InterPro" id="IPR003594">
    <property type="entry name" value="HATPase_dom"/>
</dbReference>
<evidence type="ECO:0000256" key="7">
    <source>
        <dbReference type="ARBA" id="ARBA00022777"/>
    </source>
</evidence>
<evidence type="ECO:0000256" key="3">
    <source>
        <dbReference type="ARBA" id="ARBA00012438"/>
    </source>
</evidence>
<evidence type="ECO:0000256" key="10">
    <source>
        <dbReference type="SAM" id="Coils"/>
    </source>
</evidence>
<dbReference type="PANTHER" id="PTHR43304:SF1">
    <property type="entry name" value="PAC DOMAIN-CONTAINING PROTEIN"/>
    <property type="match status" value="1"/>
</dbReference>
<dbReference type="SUPFAM" id="SSF158472">
    <property type="entry name" value="HAMP domain-like"/>
    <property type="match status" value="1"/>
</dbReference>
<feature type="domain" description="HAMP" evidence="13">
    <location>
        <begin position="208"/>
        <end position="260"/>
    </location>
</feature>
<dbReference type="InterPro" id="IPR007891">
    <property type="entry name" value="CHASE3"/>
</dbReference>
<evidence type="ECO:0000256" key="11">
    <source>
        <dbReference type="SAM" id="Phobius"/>
    </source>
</evidence>
<dbReference type="InterPro" id="IPR005467">
    <property type="entry name" value="His_kinase_dom"/>
</dbReference>
<keyword evidence="7" id="KW-0418">Kinase</keyword>
<dbReference type="EC" id="2.7.13.3" evidence="3"/>
<dbReference type="PANTHER" id="PTHR43304">
    <property type="entry name" value="PHYTOCHROME-LIKE PROTEIN CPH1"/>
    <property type="match status" value="1"/>
</dbReference>
<dbReference type="Gene3D" id="3.30.565.10">
    <property type="entry name" value="Histidine kinase-like ATPase, C-terminal domain"/>
    <property type="match status" value="1"/>
</dbReference>
<dbReference type="SUPFAM" id="SSF47384">
    <property type="entry name" value="Homodimeric domain of signal transducing histidine kinase"/>
    <property type="match status" value="1"/>
</dbReference>
<dbReference type="SMART" id="SM00304">
    <property type="entry name" value="HAMP"/>
    <property type="match status" value="1"/>
</dbReference>
<organism evidence="14 15">
    <name type="scientific">Actinacidiphila polyblastidii</name>
    <dbReference type="NCBI Taxonomy" id="3110430"/>
    <lineage>
        <taxon>Bacteria</taxon>
        <taxon>Bacillati</taxon>
        <taxon>Actinomycetota</taxon>
        <taxon>Actinomycetes</taxon>
        <taxon>Kitasatosporales</taxon>
        <taxon>Streptomycetaceae</taxon>
        <taxon>Actinacidiphila</taxon>
    </lineage>
</organism>
<dbReference type="PRINTS" id="PR00344">
    <property type="entry name" value="BCTRLSENSOR"/>
</dbReference>
<comment type="catalytic activity">
    <reaction evidence="1">
        <text>ATP + protein L-histidine = ADP + protein N-phospho-L-histidine.</text>
        <dbReference type="EC" id="2.7.13.3"/>
    </reaction>
</comment>
<feature type="transmembrane region" description="Helical" evidence="11">
    <location>
        <begin position="187"/>
        <end position="206"/>
    </location>
</feature>
<feature type="domain" description="Histidine kinase" evidence="12">
    <location>
        <begin position="289"/>
        <end position="503"/>
    </location>
</feature>
<evidence type="ECO:0000256" key="9">
    <source>
        <dbReference type="ARBA" id="ARBA00023012"/>
    </source>
</evidence>
<sequence length="513" mass="55573">MGGRWTTARWLTVGVSGALAVLFVLAALTTVFFRHSAAVTDRLVYQSSPALTEAVRLEAALVDQETGTRGYALSGQAQFLQPYTQGLAQQQDAVTQLRNLTAGDRALTADLDLVLSRAARWRADVGAPIAAAPPGRPAPVSASRTNQGKAEFDSLRAALRKQQAHLEERRDAARAELQHTRRVRNGIFSSVGLVVVILALLAFAALRRGVNAPLGRLARQARSVAEGDFEQPIETGGPADIRALARDVEAMRGRLARELAASRAARETIDAHAADLARSNAELEQFAYVASHDLQEPLRKVASFCQLLQRRYADKLDERAGQYIEYAVDGSLRMQTLISDLLAFSRVGRIHADYAPVDLGHIWDATTSALSVSLSETGAVLTHDPLPTVVGDATQLGMLLQNLITNAVKFRSDERTAHITLSCERHDDLWHFAFTDNGIGIEPEFAERVFVIFQRLHARDAYPGNGIGLAMCKKVIEFHGGTIAVDPGYSGGTRIVFTLPVDAAPVPPDGRPA</sequence>
<evidence type="ECO:0000256" key="6">
    <source>
        <dbReference type="ARBA" id="ARBA00022692"/>
    </source>
</evidence>
<protein>
    <recommendedName>
        <fullName evidence="3">histidine kinase</fullName>
        <ecNumber evidence="3">2.7.13.3</ecNumber>
    </recommendedName>
</protein>
<dbReference type="RefSeq" id="WP_330800026.1">
    <property type="nucleotide sequence ID" value="NZ_JAZEWV010000044.1"/>
</dbReference>
<keyword evidence="9" id="KW-0902">Two-component regulatory system</keyword>
<keyword evidence="5" id="KW-0808">Transferase</keyword>
<feature type="coiled-coil region" evidence="10">
    <location>
        <begin position="156"/>
        <end position="183"/>
    </location>
</feature>
<proteinExistence type="predicted"/>
<evidence type="ECO:0000259" key="12">
    <source>
        <dbReference type="PROSITE" id="PS50109"/>
    </source>
</evidence>
<evidence type="ECO:0000256" key="2">
    <source>
        <dbReference type="ARBA" id="ARBA00004236"/>
    </source>
</evidence>
<name>A0ABU7PKH4_9ACTN</name>
<dbReference type="SMART" id="SM00387">
    <property type="entry name" value="HATPase_c"/>
    <property type="match status" value="1"/>
</dbReference>
<dbReference type="SUPFAM" id="SSF55874">
    <property type="entry name" value="ATPase domain of HSP90 chaperone/DNA topoisomerase II/histidine kinase"/>
    <property type="match status" value="1"/>
</dbReference>
<evidence type="ECO:0000313" key="14">
    <source>
        <dbReference type="EMBL" id="MEE4546324.1"/>
    </source>
</evidence>
<dbReference type="Pfam" id="PF00672">
    <property type="entry name" value="HAMP"/>
    <property type="match status" value="1"/>
</dbReference>
<gene>
    <name evidence="14" type="ORF">V2S66_30730</name>
</gene>
<keyword evidence="11" id="KW-0472">Membrane</keyword>
<evidence type="ECO:0000256" key="8">
    <source>
        <dbReference type="ARBA" id="ARBA00022989"/>
    </source>
</evidence>
<dbReference type="InterPro" id="IPR036097">
    <property type="entry name" value="HisK_dim/P_sf"/>
</dbReference>
<keyword evidence="8 11" id="KW-1133">Transmembrane helix</keyword>
<dbReference type="Proteomes" id="UP001344658">
    <property type="component" value="Unassembled WGS sequence"/>
</dbReference>
<keyword evidence="15" id="KW-1185">Reference proteome</keyword>
<evidence type="ECO:0000259" key="13">
    <source>
        <dbReference type="PROSITE" id="PS50885"/>
    </source>
</evidence>
<dbReference type="InterPro" id="IPR003661">
    <property type="entry name" value="HisK_dim/P_dom"/>
</dbReference>
<evidence type="ECO:0000313" key="15">
    <source>
        <dbReference type="Proteomes" id="UP001344658"/>
    </source>
</evidence>
<dbReference type="PROSITE" id="PS50885">
    <property type="entry name" value="HAMP"/>
    <property type="match status" value="1"/>
</dbReference>
<keyword evidence="6 11" id="KW-0812">Transmembrane</keyword>
<dbReference type="CDD" id="cd00082">
    <property type="entry name" value="HisKA"/>
    <property type="match status" value="1"/>
</dbReference>
<dbReference type="CDD" id="cd19410">
    <property type="entry name" value="HK9-like_sensor"/>
    <property type="match status" value="1"/>
</dbReference>
<dbReference type="Gene3D" id="1.10.287.130">
    <property type="match status" value="1"/>
</dbReference>